<organism evidence="1 2">
    <name type="scientific">Streptomyces indicus</name>
    <dbReference type="NCBI Taxonomy" id="417292"/>
    <lineage>
        <taxon>Bacteria</taxon>
        <taxon>Bacillati</taxon>
        <taxon>Actinomycetota</taxon>
        <taxon>Actinomycetes</taxon>
        <taxon>Kitasatosporales</taxon>
        <taxon>Streptomycetaceae</taxon>
        <taxon>Streptomyces</taxon>
    </lineage>
</organism>
<dbReference type="OrthoDB" id="4303187at2"/>
<keyword evidence="2" id="KW-1185">Reference proteome</keyword>
<name>A0A1G9EEM2_9ACTN</name>
<dbReference type="Proteomes" id="UP000199155">
    <property type="component" value="Unassembled WGS sequence"/>
</dbReference>
<gene>
    <name evidence="1" type="ORF">SAMN05421806_111116</name>
</gene>
<dbReference type="AlphaFoldDB" id="A0A1G9EEM2"/>
<reference evidence="1 2" key="1">
    <citation type="submission" date="2016-10" db="EMBL/GenBank/DDBJ databases">
        <authorList>
            <person name="de Groot N.N."/>
        </authorList>
    </citation>
    <scope>NUCLEOTIDE SEQUENCE [LARGE SCALE GENOMIC DNA]</scope>
    <source>
        <strain evidence="1 2">CGMCC 4.5727</strain>
    </source>
</reference>
<dbReference type="RefSeq" id="WP_093613885.1">
    <property type="nucleotide sequence ID" value="NZ_FNFF01000011.1"/>
</dbReference>
<protein>
    <submittedName>
        <fullName evidence="1">Uncharacterized protein</fullName>
    </submittedName>
</protein>
<dbReference type="STRING" id="417292.SAMN05421806_111116"/>
<sequence length="175" mass="19576">MRTVLGACDFASVGPRRHKDWAQDVTAVMARSVEDPRSWRGHDLWPAAARPGGAGPSYPFVPYEAGELRQYLYPLRPEPAAWRLISLLDAGFDATRIPDIEGRRYELLGEARCVLGRFGPHADFYTNFDDFFEEADSNPMRPQGSFECIGELDLDCGLVAVSDDEVGVFWSFAEL</sequence>
<accession>A0A1G9EEM2</accession>
<proteinExistence type="predicted"/>
<evidence type="ECO:0000313" key="2">
    <source>
        <dbReference type="Proteomes" id="UP000199155"/>
    </source>
</evidence>
<evidence type="ECO:0000313" key="1">
    <source>
        <dbReference type="EMBL" id="SDK74511.1"/>
    </source>
</evidence>
<dbReference type="EMBL" id="FNFF01000011">
    <property type="protein sequence ID" value="SDK74511.1"/>
    <property type="molecule type" value="Genomic_DNA"/>
</dbReference>